<dbReference type="InterPro" id="IPR050742">
    <property type="entry name" value="Helicase_Restrict-Modif_Enz"/>
</dbReference>
<dbReference type="GO" id="GO:0005524">
    <property type="term" value="F:ATP binding"/>
    <property type="evidence" value="ECO:0007669"/>
    <property type="project" value="InterPro"/>
</dbReference>
<dbReference type="GO" id="GO:0016787">
    <property type="term" value="F:hydrolase activity"/>
    <property type="evidence" value="ECO:0007669"/>
    <property type="project" value="InterPro"/>
</dbReference>
<dbReference type="SMART" id="SM00487">
    <property type="entry name" value="DEXDc"/>
    <property type="match status" value="1"/>
</dbReference>
<dbReference type="PANTHER" id="PTHR47396">
    <property type="entry name" value="TYPE I RESTRICTION ENZYME ECOKI R PROTEIN"/>
    <property type="match status" value="1"/>
</dbReference>
<dbReference type="InterPro" id="IPR021835">
    <property type="entry name" value="DUF3427"/>
</dbReference>
<evidence type="ECO:0000259" key="1">
    <source>
        <dbReference type="PROSITE" id="PS51192"/>
    </source>
</evidence>
<dbReference type="PANTHER" id="PTHR47396:SF1">
    <property type="entry name" value="ATP-DEPENDENT HELICASE IRC3-RELATED"/>
    <property type="match status" value="1"/>
</dbReference>
<protein>
    <submittedName>
        <fullName evidence="3">DUF3427 domain-containing protein</fullName>
    </submittedName>
</protein>
<dbReference type="Proteomes" id="UP000257143">
    <property type="component" value="Unassembled WGS sequence"/>
</dbReference>
<evidence type="ECO:0000259" key="2">
    <source>
        <dbReference type="PROSITE" id="PS51194"/>
    </source>
</evidence>
<dbReference type="GO" id="GO:0003677">
    <property type="term" value="F:DNA binding"/>
    <property type="evidence" value="ECO:0007669"/>
    <property type="project" value="InterPro"/>
</dbReference>
<evidence type="ECO:0000313" key="4">
    <source>
        <dbReference type="Proteomes" id="UP000257143"/>
    </source>
</evidence>
<dbReference type="CDD" id="cd09204">
    <property type="entry name" value="PLDc_N_DEXD_b2"/>
    <property type="match status" value="1"/>
</dbReference>
<keyword evidence="4" id="KW-1185">Reference proteome</keyword>
<dbReference type="Pfam" id="PF26350">
    <property type="entry name" value="DUF8090"/>
    <property type="match status" value="1"/>
</dbReference>
<accession>A0A3D8PGE7</accession>
<dbReference type="InterPro" id="IPR058403">
    <property type="entry name" value="DUF8090"/>
</dbReference>
<dbReference type="Pfam" id="PF04851">
    <property type="entry name" value="ResIII"/>
    <property type="match status" value="1"/>
</dbReference>
<organism evidence="3 4">
    <name type="scientific">Oceanobacillus arenosus</name>
    <dbReference type="NCBI Taxonomy" id="1229153"/>
    <lineage>
        <taxon>Bacteria</taxon>
        <taxon>Bacillati</taxon>
        <taxon>Bacillota</taxon>
        <taxon>Bacilli</taxon>
        <taxon>Bacillales</taxon>
        <taxon>Bacillaceae</taxon>
        <taxon>Oceanobacillus</taxon>
    </lineage>
</organism>
<dbReference type="Pfam" id="PF11907">
    <property type="entry name" value="DUF3427"/>
    <property type="match status" value="1"/>
</dbReference>
<dbReference type="OrthoDB" id="9802848at2"/>
<feature type="domain" description="Helicase ATP-binding" evidence="1">
    <location>
        <begin position="239"/>
        <end position="391"/>
    </location>
</feature>
<feature type="domain" description="Helicase C-terminal" evidence="2">
    <location>
        <begin position="443"/>
        <end position="625"/>
    </location>
</feature>
<gene>
    <name evidence="3" type="ORF">CWR48_19200</name>
</gene>
<dbReference type="InterPro" id="IPR014001">
    <property type="entry name" value="Helicase_ATP-bd"/>
</dbReference>
<dbReference type="RefSeq" id="WP_115774917.1">
    <property type="nucleotide sequence ID" value="NZ_PIOC01000033.1"/>
</dbReference>
<dbReference type="GO" id="GO:0005829">
    <property type="term" value="C:cytosol"/>
    <property type="evidence" value="ECO:0007669"/>
    <property type="project" value="TreeGrafter"/>
</dbReference>
<dbReference type="CDD" id="cd18799">
    <property type="entry name" value="SF2_C_EcoAI-like"/>
    <property type="match status" value="1"/>
</dbReference>
<name>A0A3D8PGE7_9BACI</name>
<dbReference type="PROSITE" id="PS51194">
    <property type="entry name" value="HELICASE_CTER"/>
    <property type="match status" value="1"/>
</dbReference>
<dbReference type="Gene3D" id="3.30.870.10">
    <property type="entry name" value="Endonuclease Chain A"/>
    <property type="match status" value="1"/>
</dbReference>
<dbReference type="Pfam" id="PF13091">
    <property type="entry name" value="PLDc_2"/>
    <property type="match status" value="1"/>
</dbReference>
<dbReference type="AlphaFoldDB" id="A0A3D8PGE7"/>
<sequence>MENFIQNLKTSLHKGFIDKGYAKSSRYTPKLLVNNSKQNENVLTSLLEELESCNSFIFSVAFITESGLATLKSYLLDLKRKGINGRILTSTFLNFNQPKVFKELMKISNVEVRLTDIEGFHSKGYIFSHEDYYSLVVGSSNLTAHALKVNHEWNVKLTSHEDGEVIYHFKNQFEEVWKDSQVLTDSWISKYESTYTPVEYSKAEKVIELPAQYNVNPLEEALQIKPNKMQQAALKQIQAVRDAGYDKGLVISATGTGKTYLSAFDVRRFRPKKMLFIVHREQILNKAKSDFQRIMGGPTQDFGVLSGSNKQTSARYLFATIQTISKTETLNQFDPEEFDYILIDEVHKAGAKSYLSVIEYFQPQFLMGMTATPERTDDFNIYELFDYHIAYEIRLQEALEEDMLCPFHYFGVTDLEYDGEIIDDATILSNLVTEERVNHIIDKINYYGFSGDSVRGLMFCSRKEEAIKLSAALNEKGFLTVALTGDNSQEERIHQVDRLENGAIDYILTVDIFNEGIDIPSINQVVMLRQTQSSIIFIQQLGRGLRKHNTKDFVTIIDFIGNYKNNYLIPVALSGDKSQNKDNIRRHTSETSYIKGVSTVNFEEIAKKQIFKSINNSNLTAMKIIKDAYVELKNRIGKIPYFYDFVTNHSIDPVVIAEKYKNYYQFLLKMKEEIPVINVYGNSVLTMLSTEILDGKRKHELILLNLLLQNEKVKYEDYLEELKKSNCLVDDATLNSVHRVLNLTFFTQADQVKYGGEPIVIWLEDKKYCAFNNKIKDSLNSIQFFKHLVNDVLQSAMEKSKTYQSNKPLTLYEKYSRKDACKLLNWHNDESSTMYGYKPKHQTCPIFVTYHKNDEVEASVDYGDEFISPEILKWYTRSNRTLESGEVQKIINAGENDSDIHIFMKKDDDEGSGFYYLGEAIPDKQTVQQDKMKDKKGKEIPVVHMNMVMEQPIDSKLYRYIVDGVDG</sequence>
<dbReference type="SUPFAM" id="SSF56024">
    <property type="entry name" value="Phospholipase D/nuclease"/>
    <property type="match status" value="1"/>
</dbReference>
<dbReference type="InterPro" id="IPR027417">
    <property type="entry name" value="P-loop_NTPase"/>
</dbReference>
<dbReference type="InterPro" id="IPR025202">
    <property type="entry name" value="PLD-like_dom"/>
</dbReference>
<proteinExistence type="predicted"/>
<dbReference type="Gene3D" id="3.40.50.300">
    <property type="entry name" value="P-loop containing nucleotide triphosphate hydrolases"/>
    <property type="match status" value="2"/>
</dbReference>
<dbReference type="InterPro" id="IPR006935">
    <property type="entry name" value="Helicase/UvrB_N"/>
</dbReference>
<reference evidence="4" key="1">
    <citation type="submission" date="2017-11" db="EMBL/GenBank/DDBJ databases">
        <authorList>
            <person name="Zhu W."/>
        </authorList>
    </citation>
    <scope>NUCLEOTIDE SEQUENCE [LARGE SCALE GENOMIC DNA]</scope>
    <source>
        <strain evidence="4">CAU 1183</strain>
    </source>
</reference>
<dbReference type="PROSITE" id="PS51192">
    <property type="entry name" value="HELICASE_ATP_BIND_1"/>
    <property type="match status" value="1"/>
</dbReference>
<evidence type="ECO:0000313" key="3">
    <source>
        <dbReference type="EMBL" id="RDW15160.1"/>
    </source>
</evidence>
<comment type="caution">
    <text evidence="3">The sequence shown here is derived from an EMBL/GenBank/DDBJ whole genome shotgun (WGS) entry which is preliminary data.</text>
</comment>
<dbReference type="SUPFAM" id="SSF52540">
    <property type="entry name" value="P-loop containing nucleoside triphosphate hydrolases"/>
    <property type="match status" value="1"/>
</dbReference>
<dbReference type="SMART" id="SM00490">
    <property type="entry name" value="HELICc"/>
    <property type="match status" value="1"/>
</dbReference>
<dbReference type="Pfam" id="PF00271">
    <property type="entry name" value="Helicase_C"/>
    <property type="match status" value="1"/>
</dbReference>
<dbReference type="EMBL" id="PIOC01000033">
    <property type="protein sequence ID" value="RDW15160.1"/>
    <property type="molecule type" value="Genomic_DNA"/>
</dbReference>
<dbReference type="CDD" id="cd18032">
    <property type="entry name" value="DEXHc_RE_I_III_res"/>
    <property type="match status" value="1"/>
</dbReference>
<dbReference type="InterPro" id="IPR001650">
    <property type="entry name" value="Helicase_C-like"/>
</dbReference>